<keyword evidence="4" id="KW-1185">Reference proteome</keyword>
<dbReference type="RefSeq" id="WP_153586685.1">
    <property type="nucleotide sequence ID" value="NZ_WJBU01000023.1"/>
</dbReference>
<accession>A0A844BD42</accession>
<reference evidence="3 4" key="1">
    <citation type="submission" date="2019-11" db="EMBL/GenBank/DDBJ databases">
        <title>Caenimonas koreensis gen. nov., sp. nov., isolated from activated sludge.</title>
        <authorList>
            <person name="Seung H.R."/>
        </authorList>
    </citation>
    <scope>NUCLEOTIDE SEQUENCE [LARGE SCALE GENOMIC DNA]</scope>
    <source>
        <strain evidence="3 4">EMB320</strain>
    </source>
</reference>
<dbReference type="Gene3D" id="3.40.50.2300">
    <property type="match status" value="1"/>
</dbReference>
<organism evidence="3 4">
    <name type="scientific">Caenimonas koreensis DSM 17982</name>
    <dbReference type="NCBI Taxonomy" id="1121255"/>
    <lineage>
        <taxon>Bacteria</taxon>
        <taxon>Pseudomonadati</taxon>
        <taxon>Pseudomonadota</taxon>
        <taxon>Betaproteobacteria</taxon>
        <taxon>Burkholderiales</taxon>
        <taxon>Comamonadaceae</taxon>
        <taxon>Caenimonas</taxon>
    </lineage>
</organism>
<evidence type="ECO:0000313" key="3">
    <source>
        <dbReference type="EMBL" id="MRD49377.1"/>
    </source>
</evidence>
<dbReference type="EMBL" id="WJBU01000023">
    <property type="protein sequence ID" value="MRD49377.1"/>
    <property type="molecule type" value="Genomic_DNA"/>
</dbReference>
<evidence type="ECO:0000313" key="4">
    <source>
        <dbReference type="Proteomes" id="UP000487350"/>
    </source>
</evidence>
<sequence length="332" mass="36576">MKSSSVKPLRVNSGLAFIDDDAHYLETLRLVLAKYSPSIVFFDHPAPLDAILEKNAQLLEHERTTLHAIAVAQDPEQDGSAAALALKYFASPWRLEIIGVLVADYDMPVEAGDIFCDRHTTIGLQRVLLTGKADEGQAINAFNRRRIDHFLGKNVEEKTLDANGKSTLVPMLAILRRELDRHQELSAERRGEPLLPVLSRATLEILQSPAVAAEVVKVMDELQIREYMTIGLPQGIFGLSRDKRTYWIQIETAESRVSQLEQLEGSGWSAEVIERVSSGATTLNSALMSQLNLAASEVPLRVLSDSPYLAVGVSLLDGLPTELSPVFWPGSN</sequence>
<comment type="caution">
    <text evidence="3">The sequence shown here is derived from an EMBL/GenBank/DDBJ whole genome shotgun (WGS) entry which is preliminary data.</text>
</comment>
<keyword evidence="1" id="KW-0597">Phosphoprotein</keyword>
<feature type="modified residue" description="4-aspartylphosphate" evidence="1">
    <location>
        <position position="104"/>
    </location>
</feature>
<feature type="domain" description="Response regulatory" evidence="2">
    <location>
        <begin position="14"/>
        <end position="168"/>
    </location>
</feature>
<dbReference type="PROSITE" id="PS50110">
    <property type="entry name" value="RESPONSE_REGULATORY"/>
    <property type="match status" value="1"/>
</dbReference>
<gene>
    <name evidence="3" type="ORF">GHT07_19040</name>
</gene>
<name>A0A844BD42_9BURK</name>
<evidence type="ECO:0000259" key="2">
    <source>
        <dbReference type="PROSITE" id="PS50110"/>
    </source>
</evidence>
<dbReference type="Proteomes" id="UP000487350">
    <property type="component" value="Unassembled WGS sequence"/>
</dbReference>
<proteinExistence type="predicted"/>
<dbReference type="GO" id="GO:0000160">
    <property type="term" value="P:phosphorelay signal transduction system"/>
    <property type="evidence" value="ECO:0007669"/>
    <property type="project" value="InterPro"/>
</dbReference>
<dbReference type="AlphaFoldDB" id="A0A844BD42"/>
<dbReference type="InterPro" id="IPR001789">
    <property type="entry name" value="Sig_transdc_resp-reg_receiver"/>
</dbReference>
<protein>
    <recommendedName>
        <fullName evidence="2">Response regulatory domain-containing protein</fullName>
    </recommendedName>
</protein>
<evidence type="ECO:0000256" key="1">
    <source>
        <dbReference type="PROSITE-ProRule" id="PRU00169"/>
    </source>
</evidence>
<dbReference type="OrthoDB" id="5697380at2"/>